<protein>
    <submittedName>
        <fullName evidence="1">Uncharacterized protein</fullName>
    </submittedName>
</protein>
<gene>
    <name evidence="1" type="ORF">N7509_007215</name>
</gene>
<comment type="caution">
    <text evidence="1">The sequence shown here is derived from an EMBL/GenBank/DDBJ whole genome shotgun (WGS) entry which is preliminary data.</text>
</comment>
<evidence type="ECO:0000313" key="1">
    <source>
        <dbReference type="EMBL" id="KAJ5391725.1"/>
    </source>
</evidence>
<dbReference type="RefSeq" id="XP_056487403.1">
    <property type="nucleotide sequence ID" value="XM_056631852.1"/>
</dbReference>
<reference evidence="1" key="1">
    <citation type="submission" date="2022-12" db="EMBL/GenBank/DDBJ databases">
        <authorList>
            <person name="Petersen C."/>
        </authorList>
    </citation>
    <scope>NUCLEOTIDE SEQUENCE</scope>
    <source>
        <strain evidence="1">IBT 29677</strain>
    </source>
</reference>
<accession>A0A9W9VYY9</accession>
<name>A0A9W9VYY9_9EURO</name>
<keyword evidence="2" id="KW-1185">Reference proteome</keyword>
<evidence type="ECO:0000313" key="2">
    <source>
        <dbReference type="Proteomes" id="UP001147747"/>
    </source>
</evidence>
<organism evidence="1 2">
    <name type="scientific">Penicillium cosmopolitanum</name>
    <dbReference type="NCBI Taxonomy" id="1131564"/>
    <lineage>
        <taxon>Eukaryota</taxon>
        <taxon>Fungi</taxon>
        <taxon>Dikarya</taxon>
        <taxon>Ascomycota</taxon>
        <taxon>Pezizomycotina</taxon>
        <taxon>Eurotiomycetes</taxon>
        <taxon>Eurotiomycetidae</taxon>
        <taxon>Eurotiales</taxon>
        <taxon>Aspergillaceae</taxon>
        <taxon>Penicillium</taxon>
    </lineage>
</organism>
<dbReference type="Proteomes" id="UP001147747">
    <property type="component" value="Unassembled WGS sequence"/>
</dbReference>
<dbReference type="OrthoDB" id="3445803at2759"/>
<dbReference type="GeneID" id="81370832"/>
<reference evidence="1" key="2">
    <citation type="journal article" date="2023" name="IMA Fungus">
        <title>Comparative genomic study of the Penicillium genus elucidates a diverse pangenome and 15 lateral gene transfer events.</title>
        <authorList>
            <person name="Petersen C."/>
            <person name="Sorensen T."/>
            <person name="Nielsen M.R."/>
            <person name="Sondergaard T.E."/>
            <person name="Sorensen J.L."/>
            <person name="Fitzpatrick D.A."/>
            <person name="Frisvad J.C."/>
            <person name="Nielsen K.L."/>
        </authorList>
    </citation>
    <scope>NUCLEOTIDE SEQUENCE</scope>
    <source>
        <strain evidence="1">IBT 29677</strain>
    </source>
</reference>
<dbReference type="EMBL" id="JAPZBU010000008">
    <property type="protein sequence ID" value="KAJ5391725.1"/>
    <property type="molecule type" value="Genomic_DNA"/>
</dbReference>
<dbReference type="AlphaFoldDB" id="A0A9W9VYY9"/>
<proteinExistence type="predicted"/>
<sequence>MHFLTEDGDLQTSIDAFQVFLANATITYDGPFMLNEYGNIDHQVPSGSAWNIAQIERANALGLRSNWRGEYELHDYLANIIGKADTYPNYEISDTNYWPCREYQAYQYYTLNMTGYRVRSEMTEDTLGDTYAVVGSDRVRVLAGVRPTTGTWGIVLSGLSAVGLPPSGDLPIRTLRFETGDLYTEVDAPTDLGYYTHSYTDDTLYFVIGQDDPSVAYAFELGI</sequence>